<feature type="region of interest" description="Disordered" evidence="12">
    <location>
        <begin position="135"/>
        <end position="160"/>
    </location>
</feature>
<dbReference type="GO" id="GO:0045504">
    <property type="term" value="F:dynein heavy chain binding"/>
    <property type="evidence" value="ECO:0007669"/>
    <property type="project" value="TreeGrafter"/>
</dbReference>
<organism evidence="13">
    <name type="scientific">Tetraselmis sp. GSL018</name>
    <dbReference type="NCBI Taxonomy" id="582737"/>
    <lineage>
        <taxon>Eukaryota</taxon>
        <taxon>Viridiplantae</taxon>
        <taxon>Chlorophyta</taxon>
        <taxon>core chlorophytes</taxon>
        <taxon>Chlorodendrophyceae</taxon>
        <taxon>Chlorodendrales</taxon>
        <taxon>Chlorodendraceae</taxon>
        <taxon>Tetraselmis</taxon>
    </lineage>
</organism>
<evidence type="ECO:0000256" key="10">
    <source>
        <dbReference type="ARBA" id="ARBA00023273"/>
    </source>
</evidence>
<dbReference type="GO" id="GO:0005874">
    <property type="term" value="C:microtubule"/>
    <property type="evidence" value="ECO:0007669"/>
    <property type="project" value="UniProtKB-KW"/>
</dbReference>
<dbReference type="Gene3D" id="2.130.10.10">
    <property type="entry name" value="YVTN repeat-like/Quinoprotein amine dehydrogenase"/>
    <property type="match status" value="2"/>
</dbReference>
<evidence type="ECO:0000256" key="4">
    <source>
        <dbReference type="ARBA" id="ARBA00022574"/>
    </source>
</evidence>
<feature type="region of interest" description="Disordered" evidence="12">
    <location>
        <begin position="1"/>
        <end position="49"/>
    </location>
</feature>
<reference evidence="13" key="1">
    <citation type="submission" date="2014-05" db="EMBL/GenBank/DDBJ databases">
        <title>The transcriptome of the halophilic microalga Tetraselmis sp. GSL018 isolated from the Great Salt Lake, Utah.</title>
        <authorList>
            <person name="Jinkerson R.E."/>
            <person name="D'Adamo S."/>
            <person name="Posewitz M.C."/>
        </authorList>
    </citation>
    <scope>NUCLEOTIDE SEQUENCE</scope>
    <source>
        <strain evidence="13">GSL018</strain>
    </source>
</reference>
<evidence type="ECO:0000256" key="9">
    <source>
        <dbReference type="ARBA" id="ARBA00023212"/>
    </source>
</evidence>
<feature type="non-terminal residue" evidence="13">
    <location>
        <position position="1"/>
    </location>
</feature>
<keyword evidence="7" id="KW-0243">Dynein</keyword>
<evidence type="ECO:0000256" key="6">
    <source>
        <dbReference type="ARBA" id="ARBA00022737"/>
    </source>
</evidence>
<dbReference type="PROSITE" id="PS50294">
    <property type="entry name" value="WD_REPEATS_REGION"/>
    <property type="match status" value="1"/>
</dbReference>
<dbReference type="GO" id="GO:0045503">
    <property type="term" value="F:dynein light chain binding"/>
    <property type="evidence" value="ECO:0007669"/>
    <property type="project" value="TreeGrafter"/>
</dbReference>
<dbReference type="EMBL" id="GBEZ01018445">
    <property type="protein sequence ID" value="JAC67991.1"/>
    <property type="molecule type" value="Transcribed_RNA"/>
</dbReference>
<comment type="similarity">
    <text evidence="2">Belongs to the dynein intermediate chain family.</text>
</comment>
<dbReference type="GO" id="GO:0036158">
    <property type="term" value="P:outer dynein arm assembly"/>
    <property type="evidence" value="ECO:0007669"/>
    <property type="project" value="TreeGrafter"/>
</dbReference>
<accession>A0A061RBV3</accession>
<gene>
    <name evidence="13" type="primary">DNAI1</name>
    <name evidence="13" type="ORF">TSPGSL018_9788</name>
</gene>
<dbReference type="PANTHER" id="PTHR12442:SF11">
    <property type="entry name" value="DYNEIN AXONEMAL INTERMEDIATE CHAIN 1"/>
    <property type="match status" value="1"/>
</dbReference>
<protein>
    <submittedName>
        <fullName evidence="13">Dynein intermediate chain 1, axonemal</fullName>
    </submittedName>
</protein>
<dbReference type="InterPro" id="IPR001680">
    <property type="entry name" value="WD40_rpt"/>
</dbReference>
<evidence type="ECO:0000256" key="5">
    <source>
        <dbReference type="ARBA" id="ARBA00022701"/>
    </source>
</evidence>
<feature type="compositionally biased region" description="Basic residues" evidence="12">
    <location>
        <begin position="220"/>
        <end position="229"/>
    </location>
</feature>
<feature type="region of interest" description="Disordered" evidence="12">
    <location>
        <begin position="220"/>
        <end position="245"/>
    </location>
</feature>
<feature type="repeat" description="WD" evidence="11">
    <location>
        <begin position="510"/>
        <end position="552"/>
    </location>
</feature>
<evidence type="ECO:0000256" key="12">
    <source>
        <dbReference type="SAM" id="MobiDB-lite"/>
    </source>
</evidence>
<dbReference type="AlphaFoldDB" id="A0A061RBV3"/>
<dbReference type="InterPro" id="IPR050687">
    <property type="entry name" value="Dynein_IC"/>
</dbReference>
<dbReference type="InterPro" id="IPR036322">
    <property type="entry name" value="WD40_repeat_dom_sf"/>
</dbReference>
<keyword evidence="9" id="KW-0206">Cytoskeleton</keyword>
<dbReference type="SUPFAM" id="SSF50978">
    <property type="entry name" value="WD40 repeat-like"/>
    <property type="match status" value="1"/>
</dbReference>
<feature type="compositionally biased region" description="Basic and acidic residues" evidence="12">
    <location>
        <begin position="140"/>
        <end position="157"/>
    </location>
</feature>
<evidence type="ECO:0000256" key="8">
    <source>
        <dbReference type="ARBA" id="ARBA00023175"/>
    </source>
</evidence>
<dbReference type="SMART" id="SM00320">
    <property type="entry name" value="WD40"/>
    <property type="match status" value="5"/>
</dbReference>
<keyword evidence="4 11" id="KW-0853">WD repeat</keyword>
<evidence type="ECO:0000256" key="2">
    <source>
        <dbReference type="ARBA" id="ARBA00011059"/>
    </source>
</evidence>
<keyword evidence="8" id="KW-0505">Motor protein</keyword>
<dbReference type="Pfam" id="PF00400">
    <property type="entry name" value="WD40"/>
    <property type="match status" value="2"/>
</dbReference>
<evidence type="ECO:0000256" key="7">
    <source>
        <dbReference type="ARBA" id="ARBA00023017"/>
    </source>
</evidence>
<evidence type="ECO:0000256" key="11">
    <source>
        <dbReference type="PROSITE-ProRule" id="PRU00221"/>
    </source>
</evidence>
<dbReference type="PROSITE" id="PS50082">
    <property type="entry name" value="WD_REPEATS_2"/>
    <property type="match status" value="1"/>
</dbReference>
<evidence type="ECO:0000256" key="3">
    <source>
        <dbReference type="ARBA" id="ARBA00022490"/>
    </source>
</evidence>
<name>A0A061RBV3_9CHLO</name>
<keyword evidence="10" id="KW-0966">Cell projection</keyword>
<evidence type="ECO:0000256" key="1">
    <source>
        <dbReference type="ARBA" id="ARBA00004430"/>
    </source>
</evidence>
<dbReference type="FunFam" id="2.130.10.10:FF:000251">
    <property type="entry name" value="Dynein axonemal intermediate chain 1"/>
    <property type="match status" value="1"/>
</dbReference>
<feature type="region of interest" description="Disordered" evidence="12">
    <location>
        <begin position="173"/>
        <end position="196"/>
    </location>
</feature>
<sequence>PPRKSTLGHPSKGQNANGNRPKPKNDSQQPSITGEDGLLLPTREVVKPDNQLQLTEKELNEEIAKMLTANNPSAPKNVARYDQKLRAYKHEPMVDMNMVHYSTDGWLLHHTSDEAKKQNDLAKLEAELTAKFQAELTAAAEKESHGESGEPPDDSKQLRNSFNYSDRAAQTFNTGAKEKETMTEPPPTATSDGSCSQWEIYDEYVMDQRRQKYEEERAKAKTAKSKAGGKAKEEKAQAISDREKDPLQTESMFRAAKVLERTVNQNTFNDIALDFKYWDDASDQFREGEGTLLPLWKFYNEKAKKKHVTSICWNPQYLDMFAVTYGSYDFMKQGSGLLCIYSLKNPSHPEYIFTADSGVMCCNFHPEQSNLLAVGLYDGTVLVYDTPAKGNAPLYRSTVKNGKHTDPVWQVAWTEDEPGKPRSFISVSSDGRVTVWTLSKSMLECQDVVELKIETDSAIADVEDERIGALAGGCCIDFNKETPHLFVVGTEEGHIHKCSTAYNSQYLQSYEGHAMAVYSLKWNHVHTRVFLSASADWTLRLWDSYSPKPVMMFDLNHTIGDVAWAPYSSTVFAAVTTDGKVNVFDLHENKHEPMCEQKVVRKAKLTKIAFNPKYPVILVGDDHGCVTALKLSPNLRKVSQPTTDADGKTVDTKTLEVAKLDRIMEIALKSGAPEDEEDPLISMNAKN</sequence>
<keyword evidence="3" id="KW-0963">Cytoplasm</keyword>
<proteinExistence type="inferred from homology"/>
<dbReference type="PANTHER" id="PTHR12442">
    <property type="entry name" value="DYNEIN INTERMEDIATE CHAIN"/>
    <property type="match status" value="1"/>
</dbReference>
<keyword evidence="5" id="KW-0493">Microtubule</keyword>
<dbReference type="GO" id="GO:0003341">
    <property type="term" value="P:cilium movement"/>
    <property type="evidence" value="ECO:0007669"/>
    <property type="project" value="TreeGrafter"/>
</dbReference>
<keyword evidence="6" id="KW-0677">Repeat</keyword>
<evidence type="ECO:0000313" key="13">
    <source>
        <dbReference type="EMBL" id="JAC67991.1"/>
    </source>
</evidence>
<dbReference type="GO" id="GO:0036157">
    <property type="term" value="C:outer dynein arm"/>
    <property type="evidence" value="ECO:0007669"/>
    <property type="project" value="TreeGrafter"/>
</dbReference>
<dbReference type="InterPro" id="IPR015943">
    <property type="entry name" value="WD40/YVTN_repeat-like_dom_sf"/>
</dbReference>
<comment type="subcellular location">
    <subcellularLocation>
        <location evidence="1">Cytoplasm</location>
        <location evidence="1">Cytoskeleton</location>
        <location evidence="1">Cilium axoneme</location>
    </subcellularLocation>
</comment>
<feature type="compositionally biased region" description="Basic and acidic residues" evidence="12">
    <location>
        <begin position="230"/>
        <end position="245"/>
    </location>
</feature>